<dbReference type="EMBL" id="UGRI01000001">
    <property type="protein sequence ID" value="SUA25408.1"/>
    <property type="molecule type" value="Genomic_DNA"/>
</dbReference>
<evidence type="ECO:0000256" key="1">
    <source>
        <dbReference type="SAM" id="Phobius"/>
    </source>
</evidence>
<reference evidence="2" key="1">
    <citation type="submission" date="2018-06" db="EMBL/GenBank/DDBJ databases">
        <authorList>
            <consortium name="Pathogen Informatics"/>
            <person name="Doyle S."/>
        </authorList>
    </citation>
    <scope>NUCLEOTIDE SEQUENCE [LARGE SCALE GENOMIC DNA]</scope>
    <source>
        <strain evidence="2">NCTC11421</strain>
    </source>
</reference>
<keyword evidence="1" id="KW-1133">Transmembrane helix</keyword>
<evidence type="ECO:0000313" key="2">
    <source>
        <dbReference type="EMBL" id="SUA25408.1"/>
    </source>
</evidence>
<feature type="transmembrane region" description="Helical" evidence="1">
    <location>
        <begin position="79"/>
        <end position="97"/>
    </location>
</feature>
<protein>
    <submittedName>
        <fullName evidence="2">Membrane protein</fullName>
    </submittedName>
</protein>
<keyword evidence="1" id="KW-0472">Membrane</keyword>
<feature type="transmembrane region" description="Helical" evidence="1">
    <location>
        <begin position="34"/>
        <end position="59"/>
    </location>
</feature>
<keyword evidence="1" id="KW-0812">Transmembrane</keyword>
<organism evidence="2">
    <name type="scientific">Neisseria gonorrhoeae</name>
    <dbReference type="NCBI Taxonomy" id="485"/>
    <lineage>
        <taxon>Bacteria</taxon>
        <taxon>Pseudomonadati</taxon>
        <taxon>Pseudomonadota</taxon>
        <taxon>Betaproteobacteria</taxon>
        <taxon>Neisseriales</taxon>
        <taxon>Neisseriaceae</taxon>
        <taxon>Neisseria</taxon>
    </lineage>
</organism>
<proteinExistence type="predicted"/>
<sequence length="105" mass="11059">MPIVAGAVLAAVLKHIIGKKAENREGRLKNADRIGTLFAAGLIVGESLIGVIMAFIIAFSVTNGGSDAPLALNLQNWDAAASWLGLAFFVTGMFFFAQRVLKAGR</sequence>
<gene>
    <name evidence="2" type="ORF">NCTC11421_03432</name>
</gene>
<dbReference type="AlphaFoldDB" id="A0A378W364"/>
<name>A0A378W364_NEIGO</name>
<accession>A0A378W364</accession>